<evidence type="ECO:0000256" key="13">
    <source>
        <dbReference type="ARBA" id="ARBA00023180"/>
    </source>
</evidence>
<dbReference type="Gene3D" id="2.130.10.10">
    <property type="entry name" value="YVTN repeat-like/Quinoprotein amine dehydrogenase"/>
    <property type="match status" value="1"/>
</dbReference>
<feature type="region of interest" description="Disordered" evidence="16">
    <location>
        <begin position="562"/>
        <end position="582"/>
    </location>
</feature>
<dbReference type="OrthoDB" id="2013972at2759"/>
<dbReference type="GO" id="GO:0005096">
    <property type="term" value="F:GTPase activator activity"/>
    <property type="evidence" value="ECO:0007669"/>
    <property type="project" value="UniProtKB-KW"/>
</dbReference>
<keyword evidence="8 15" id="KW-0653">Protein transport</keyword>
<protein>
    <recommendedName>
        <fullName evidence="15">Guanine nucleotide-exchange factor SEC12</fullName>
    </recommendedName>
</protein>
<sequence length="967" mass="102929">MKVQESVYSIGYPIYGARFLNNNVLLVTGGGGEGNNGIPNKLTALQVNFEKRKVIKRFRELALDSNDDSPTTLDAANNIILMGCNESSAKIRAGQPNHHLRKYVFENEHLKFVASVDMDRSKNAEDYTKLTYMSQDGSVAAIASSKLPTVIRILNPALLTETYEIETGNDVKDLHFSPDGKVLSYITSSTLEVISIVTGRFIVRKTDFNENWTLSKIRFIGEDTVVIAAALKKGSGIVLCKVSLKSGTTSVLKTKIVTTKIKGVTSMDVDPKGQLAALAGNDNSVLVVRLKSLTVAKFFKQVHSFAITRVVFSPDGNALVSVSAANTIHAIRVPDNLASSTSFVEKVVKLLINFVLIVVFAAILQVTYKYDLHQRVYQFALTKWNARNDSFKLNDEFAQTTLVGDVVSIQTKTRGAPTHDGPVTTPTSYTATSEILGFLSVSEVVQSSGIVQPSADDYLTSSYSTWGSNKDSGQYYDSSTETEADTAASADPTASSLLSPSETYREKSISSTAESGVEDLTTPVNLDDDEASKISTEEGTASTLDVSYTDSNTVENQFRTSNVPKETAAKSGSSRLTDSEDYCEESNYECASDTLGSSDKDSDLLASSTIASTAHTHAFSTKDTGSDSLPSTTSGLFTSSDGKVSKTSVAISIPQYTSLLSVKGSSVSDSETIGLSQPASQTSTRVGETREAFMTVGTTSENNSILQKSTAIQGKAISISFSDVSQARKSSSSQTSAAPVSIFAKSTQLAASSNVADAESTQETNSEVKSAKAGILTSKRGQQTENLNTVESTFGKGPGEKSVVPSENASTFSQGQKLTSSDTTSIAVPEDTERSVGSDLVSEATLPPKTKSTALTSSWEKQSTSSAAVHVSSAVPDDFEQNYTPDVSVIADDGSTTAGVTPDAASLYVDEPAPIDEVDPIPEATAEAQNANEESSLGEHTTHLAAADTDFAAKHSKEDKLLEHDEL</sequence>
<keyword evidence="4" id="KW-0812">Transmembrane</keyword>
<feature type="compositionally biased region" description="Polar residues" evidence="16">
    <location>
        <begin position="779"/>
        <end position="792"/>
    </location>
</feature>
<feature type="compositionally biased region" description="Low complexity" evidence="16">
    <location>
        <begin position="478"/>
        <end position="501"/>
    </location>
</feature>
<feature type="compositionally biased region" description="Polar residues" evidence="16">
    <location>
        <begin position="755"/>
        <end position="768"/>
    </location>
</feature>
<evidence type="ECO:0000256" key="11">
    <source>
        <dbReference type="ARBA" id="ARBA00023034"/>
    </source>
</evidence>
<keyword evidence="11" id="KW-0333">Golgi apparatus</keyword>
<comment type="similarity">
    <text evidence="14 15">Belongs to the WD repeat SEC12 family.</text>
</comment>
<keyword evidence="1 15" id="KW-0813">Transport</keyword>
<keyword evidence="7" id="KW-0931">ER-Golgi transport</keyword>
<name>A0A0C7MZS8_9SACH</name>
<feature type="region of interest" description="Disordered" evidence="16">
    <location>
        <begin position="914"/>
        <end position="967"/>
    </location>
</feature>
<dbReference type="FunFam" id="2.130.10.10:FF:000597">
    <property type="entry name" value="Guanine nucleotide-exchange factor SEC12"/>
    <property type="match status" value="1"/>
</dbReference>
<evidence type="ECO:0000256" key="12">
    <source>
        <dbReference type="ARBA" id="ARBA00023136"/>
    </source>
</evidence>
<dbReference type="GO" id="GO:0015031">
    <property type="term" value="P:protein transport"/>
    <property type="evidence" value="ECO:0007669"/>
    <property type="project" value="UniProtKB-KW"/>
</dbReference>
<evidence type="ECO:0000256" key="14">
    <source>
        <dbReference type="ARBA" id="ARBA00061254"/>
    </source>
</evidence>
<keyword evidence="2" id="KW-0343">GTPase activation</keyword>
<evidence type="ECO:0000256" key="15">
    <source>
        <dbReference type="RuleBase" id="RU369019"/>
    </source>
</evidence>
<proteinExistence type="inferred from homology"/>
<organism evidence="17 18">
    <name type="scientific">Lachancea lanzarotensis</name>
    <dbReference type="NCBI Taxonomy" id="1245769"/>
    <lineage>
        <taxon>Eukaryota</taxon>
        <taxon>Fungi</taxon>
        <taxon>Dikarya</taxon>
        <taxon>Ascomycota</taxon>
        <taxon>Saccharomycotina</taxon>
        <taxon>Saccharomycetes</taxon>
        <taxon>Saccharomycetales</taxon>
        <taxon>Saccharomycetaceae</taxon>
        <taxon>Lachancea</taxon>
    </lineage>
</organism>
<accession>A0A0C7MZS8</accession>
<evidence type="ECO:0000313" key="18">
    <source>
        <dbReference type="Proteomes" id="UP000054304"/>
    </source>
</evidence>
<dbReference type="GO" id="GO:0005085">
    <property type="term" value="F:guanyl-nucleotide exchange factor activity"/>
    <property type="evidence" value="ECO:0007669"/>
    <property type="project" value="InterPro"/>
</dbReference>
<keyword evidence="6 15" id="KW-0256">Endoplasmic reticulum</keyword>
<dbReference type="HOGENOM" id="CLU_306300_0_0_1"/>
<evidence type="ECO:0000256" key="2">
    <source>
        <dbReference type="ARBA" id="ARBA00022468"/>
    </source>
</evidence>
<keyword evidence="3 15" id="KW-0853">WD repeat</keyword>
<dbReference type="EMBL" id="LN736361">
    <property type="protein sequence ID" value="CEP61122.1"/>
    <property type="molecule type" value="Genomic_DNA"/>
</dbReference>
<dbReference type="SMART" id="SM00320">
    <property type="entry name" value="WD40"/>
    <property type="match status" value="2"/>
</dbReference>
<feature type="compositionally biased region" description="Polar residues" evidence="16">
    <location>
        <begin position="562"/>
        <end position="576"/>
    </location>
</feature>
<evidence type="ECO:0000256" key="5">
    <source>
        <dbReference type="ARBA" id="ARBA00022737"/>
    </source>
</evidence>
<dbReference type="RefSeq" id="XP_022627358.1">
    <property type="nucleotide sequence ID" value="XM_022773876.1"/>
</dbReference>
<comment type="subcellular location">
    <subcellularLocation>
        <location evidence="15">Endoplasmic reticulum membrane</location>
        <topology evidence="15">Single-pass type II membrane protein</topology>
    </subcellularLocation>
    <subcellularLocation>
        <location evidence="15">Golgi apparatus membrane</location>
        <topology evidence="15">Single-pass type II membrane protein</topology>
    </subcellularLocation>
</comment>
<evidence type="ECO:0000256" key="8">
    <source>
        <dbReference type="ARBA" id="ARBA00022927"/>
    </source>
</evidence>
<feature type="compositionally biased region" description="Polar residues" evidence="16">
    <location>
        <begin position="805"/>
        <end position="826"/>
    </location>
</feature>
<evidence type="ECO:0000256" key="7">
    <source>
        <dbReference type="ARBA" id="ARBA00022892"/>
    </source>
</evidence>
<evidence type="ECO:0000256" key="1">
    <source>
        <dbReference type="ARBA" id="ARBA00022448"/>
    </source>
</evidence>
<dbReference type="Proteomes" id="UP000054304">
    <property type="component" value="Unassembled WGS sequence"/>
</dbReference>
<feature type="region of interest" description="Disordered" evidence="16">
    <location>
        <begin position="470"/>
        <end position="540"/>
    </location>
</feature>
<dbReference type="InterPro" id="IPR045260">
    <property type="entry name" value="Sec12-like"/>
</dbReference>
<keyword evidence="5 15" id="KW-0677">Repeat</keyword>
<dbReference type="InterPro" id="IPR001680">
    <property type="entry name" value="WD40_rpt"/>
</dbReference>
<keyword evidence="18" id="KW-1185">Reference proteome</keyword>
<keyword evidence="10" id="KW-1133">Transmembrane helix</keyword>
<evidence type="ECO:0000256" key="10">
    <source>
        <dbReference type="ARBA" id="ARBA00022989"/>
    </source>
</evidence>
<dbReference type="GO" id="GO:0005789">
    <property type="term" value="C:endoplasmic reticulum membrane"/>
    <property type="evidence" value="ECO:0007669"/>
    <property type="project" value="UniProtKB-SubCell"/>
</dbReference>
<feature type="compositionally biased region" description="Low complexity" evidence="16">
    <location>
        <begin position="923"/>
        <end position="934"/>
    </location>
</feature>
<evidence type="ECO:0000256" key="6">
    <source>
        <dbReference type="ARBA" id="ARBA00022824"/>
    </source>
</evidence>
<feature type="compositionally biased region" description="Basic and acidic residues" evidence="16">
    <location>
        <begin position="951"/>
        <end position="967"/>
    </location>
</feature>
<dbReference type="PANTHER" id="PTHR23284">
    <property type="entry name" value="PROLACTIN REGULATORY ELEMENT BINDING PROTEIN"/>
    <property type="match status" value="1"/>
</dbReference>
<dbReference type="GO" id="GO:0000139">
    <property type="term" value="C:Golgi membrane"/>
    <property type="evidence" value="ECO:0007669"/>
    <property type="project" value="UniProtKB-SubCell"/>
</dbReference>
<dbReference type="GeneID" id="34684536"/>
<dbReference type="GO" id="GO:0003400">
    <property type="term" value="P:regulation of COPII vesicle coating"/>
    <property type="evidence" value="ECO:0007669"/>
    <property type="project" value="UniProtKB-UniRule"/>
</dbReference>
<feature type="compositionally biased region" description="Polar residues" evidence="16">
    <location>
        <begin position="850"/>
        <end position="861"/>
    </location>
</feature>
<keyword evidence="9" id="KW-0735">Signal-anchor</keyword>
<dbReference type="AlphaFoldDB" id="A0A0C7MZS8"/>
<evidence type="ECO:0000313" key="17">
    <source>
        <dbReference type="EMBL" id="CEP61122.1"/>
    </source>
</evidence>
<dbReference type="PANTHER" id="PTHR23284:SF0">
    <property type="entry name" value="PROLACTIN REGULATORY ELEMENT-BINDING PROTEIN"/>
    <property type="match status" value="1"/>
</dbReference>
<feature type="region of interest" description="Disordered" evidence="16">
    <location>
        <begin position="755"/>
        <end position="861"/>
    </location>
</feature>
<reference evidence="17 18" key="1">
    <citation type="submission" date="2014-12" db="EMBL/GenBank/DDBJ databases">
        <authorList>
            <person name="Neuveglise Cecile"/>
        </authorList>
    </citation>
    <scope>NUCLEOTIDE SEQUENCE [LARGE SCALE GENOMIC DNA]</scope>
    <source>
        <strain evidence="17 18">CBS 12615</strain>
    </source>
</reference>
<comment type="function">
    <text evidence="15">Guanine nucleotide-exchange factor (GEF) required for the formation or budding of transport vesicles from the ER.</text>
</comment>
<keyword evidence="13" id="KW-0325">Glycoprotein</keyword>
<dbReference type="STRING" id="1245769.A0A0C7MZS8"/>
<dbReference type="GO" id="GO:0006888">
    <property type="term" value="P:endoplasmic reticulum to Golgi vesicle-mediated transport"/>
    <property type="evidence" value="ECO:0007669"/>
    <property type="project" value="UniProtKB-UniRule"/>
</dbReference>
<keyword evidence="12" id="KW-0472">Membrane</keyword>
<evidence type="ECO:0000256" key="3">
    <source>
        <dbReference type="ARBA" id="ARBA00022574"/>
    </source>
</evidence>
<evidence type="ECO:0000256" key="4">
    <source>
        <dbReference type="ARBA" id="ARBA00022692"/>
    </source>
</evidence>
<evidence type="ECO:0000256" key="16">
    <source>
        <dbReference type="SAM" id="MobiDB-lite"/>
    </source>
</evidence>
<dbReference type="SUPFAM" id="SSF69322">
    <property type="entry name" value="Tricorn protease domain 2"/>
    <property type="match status" value="1"/>
</dbReference>
<gene>
    <name evidence="17" type="ORF">LALA0_S02e07206g</name>
</gene>
<dbReference type="InterPro" id="IPR015943">
    <property type="entry name" value="WD40/YVTN_repeat-like_dom_sf"/>
</dbReference>
<evidence type="ECO:0000256" key="9">
    <source>
        <dbReference type="ARBA" id="ARBA00022968"/>
    </source>
</evidence>